<comment type="catalytic activity">
    <reaction evidence="1">
        <text>inosine + phosphate = alpha-D-ribose 1-phosphate + hypoxanthine</text>
        <dbReference type="Rhea" id="RHEA:27646"/>
        <dbReference type="ChEBI" id="CHEBI:17368"/>
        <dbReference type="ChEBI" id="CHEBI:17596"/>
        <dbReference type="ChEBI" id="CHEBI:43474"/>
        <dbReference type="ChEBI" id="CHEBI:57720"/>
        <dbReference type="EC" id="2.4.2.1"/>
    </reaction>
    <physiologicalReaction direction="left-to-right" evidence="1">
        <dbReference type="Rhea" id="RHEA:27647"/>
    </physiologicalReaction>
</comment>
<dbReference type="Pfam" id="PF02578">
    <property type="entry name" value="Cu-oxidase_4"/>
    <property type="match status" value="1"/>
</dbReference>
<dbReference type="GO" id="GO:0016787">
    <property type="term" value="F:hydrolase activity"/>
    <property type="evidence" value="ECO:0007669"/>
    <property type="project" value="UniProtKB-KW"/>
</dbReference>
<dbReference type="GO" id="GO:0005507">
    <property type="term" value="F:copper ion binding"/>
    <property type="evidence" value="ECO:0007669"/>
    <property type="project" value="TreeGrafter"/>
</dbReference>
<accession>A0A381P6I5</accession>
<evidence type="ECO:0000256" key="8">
    <source>
        <dbReference type="ARBA" id="ARBA00048968"/>
    </source>
</evidence>
<sequence>MNQTHSNQSIFLNQFSKQYEYSDGIFSSNNQLILEVSVADCMPIFFADKNKNFFGVVHAGWKGLAEGIIENSIELLINEGFRLDSVKVLIGPSIRQDNFEVKNDVADLFDDRFSTLKDGKIFLSLQKIAMSKLNAYNIHDVMDIEECTYNTPAYYSYRRNKTEKRMKGRIYWDE</sequence>
<dbReference type="SUPFAM" id="SSF64438">
    <property type="entry name" value="CNF1/YfiH-like putative cysteine hydrolases"/>
    <property type="match status" value="1"/>
</dbReference>
<gene>
    <name evidence="10" type="ORF">METZ01_LOCUS15405</name>
</gene>
<dbReference type="PANTHER" id="PTHR30616:SF2">
    <property type="entry name" value="PURINE NUCLEOSIDE PHOSPHORYLASE LACC1"/>
    <property type="match status" value="1"/>
</dbReference>
<comment type="catalytic activity">
    <reaction evidence="7">
        <text>adenosine + H2O + H(+) = inosine + NH4(+)</text>
        <dbReference type="Rhea" id="RHEA:24408"/>
        <dbReference type="ChEBI" id="CHEBI:15377"/>
        <dbReference type="ChEBI" id="CHEBI:15378"/>
        <dbReference type="ChEBI" id="CHEBI:16335"/>
        <dbReference type="ChEBI" id="CHEBI:17596"/>
        <dbReference type="ChEBI" id="CHEBI:28938"/>
        <dbReference type="EC" id="3.5.4.4"/>
    </reaction>
    <physiologicalReaction direction="left-to-right" evidence="7">
        <dbReference type="Rhea" id="RHEA:24409"/>
    </physiologicalReaction>
</comment>
<dbReference type="NCBIfam" id="TIGR00726">
    <property type="entry name" value="peptidoglycan editing factor PgeF"/>
    <property type="match status" value="1"/>
</dbReference>
<evidence type="ECO:0008006" key="11">
    <source>
        <dbReference type="Google" id="ProtNLM"/>
    </source>
</evidence>
<comment type="similarity">
    <text evidence="2">Belongs to the purine nucleoside phosphorylase YfiH/LACC1 family.</text>
</comment>
<evidence type="ECO:0000256" key="1">
    <source>
        <dbReference type="ARBA" id="ARBA00000553"/>
    </source>
</evidence>
<keyword evidence="5" id="KW-0378">Hydrolase</keyword>
<dbReference type="GO" id="GO:0017061">
    <property type="term" value="F:S-methyl-5-thioadenosine phosphorylase activity"/>
    <property type="evidence" value="ECO:0007669"/>
    <property type="project" value="UniProtKB-EC"/>
</dbReference>
<evidence type="ECO:0000256" key="6">
    <source>
        <dbReference type="ARBA" id="ARBA00022833"/>
    </source>
</evidence>
<evidence type="ECO:0000256" key="5">
    <source>
        <dbReference type="ARBA" id="ARBA00022801"/>
    </source>
</evidence>
<evidence type="ECO:0000256" key="7">
    <source>
        <dbReference type="ARBA" id="ARBA00047989"/>
    </source>
</evidence>
<proteinExistence type="inferred from homology"/>
<reference evidence="10" key="1">
    <citation type="submission" date="2018-05" db="EMBL/GenBank/DDBJ databases">
        <authorList>
            <person name="Lanie J.A."/>
            <person name="Ng W.-L."/>
            <person name="Kazmierczak K.M."/>
            <person name="Andrzejewski T.M."/>
            <person name="Davidsen T.M."/>
            <person name="Wayne K.J."/>
            <person name="Tettelin H."/>
            <person name="Glass J.I."/>
            <person name="Rusch D."/>
            <person name="Podicherti R."/>
            <person name="Tsui H.-C.T."/>
            <person name="Winkler M.E."/>
        </authorList>
    </citation>
    <scope>NUCLEOTIDE SEQUENCE</scope>
</reference>
<organism evidence="10">
    <name type="scientific">marine metagenome</name>
    <dbReference type="NCBI Taxonomy" id="408172"/>
    <lineage>
        <taxon>unclassified sequences</taxon>
        <taxon>metagenomes</taxon>
        <taxon>ecological metagenomes</taxon>
    </lineage>
</organism>
<dbReference type="InterPro" id="IPR003730">
    <property type="entry name" value="Cu_polyphenol_OxRdtase"/>
</dbReference>
<keyword evidence="6" id="KW-0862">Zinc</keyword>
<dbReference type="Gene3D" id="3.60.140.10">
    <property type="entry name" value="CNF1/YfiH-like putative cysteine hydrolases"/>
    <property type="match status" value="1"/>
</dbReference>
<evidence type="ECO:0000256" key="2">
    <source>
        <dbReference type="ARBA" id="ARBA00007353"/>
    </source>
</evidence>
<name>A0A381P6I5_9ZZZZ</name>
<dbReference type="EMBL" id="UINC01000876">
    <property type="protein sequence ID" value="SUZ62551.1"/>
    <property type="molecule type" value="Genomic_DNA"/>
</dbReference>
<evidence type="ECO:0000313" key="10">
    <source>
        <dbReference type="EMBL" id="SUZ62551.1"/>
    </source>
</evidence>
<dbReference type="InterPro" id="IPR038371">
    <property type="entry name" value="Cu_polyphenol_OxRdtase_sf"/>
</dbReference>
<keyword evidence="3" id="KW-0808">Transferase</keyword>
<protein>
    <recommendedName>
        <fullName evidence="11">Purine nucleoside phosphorylase</fullName>
    </recommendedName>
</protein>
<keyword evidence="4" id="KW-0479">Metal-binding</keyword>
<dbReference type="CDD" id="cd16833">
    <property type="entry name" value="YfiH"/>
    <property type="match status" value="1"/>
</dbReference>
<dbReference type="AlphaFoldDB" id="A0A381P6I5"/>
<evidence type="ECO:0000256" key="4">
    <source>
        <dbReference type="ARBA" id="ARBA00022723"/>
    </source>
</evidence>
<comment type="catalytic activity">
    <reaction evidence="9">
        <text>S-methyl-5'-thioadenosine + phosphate = 5-(methylsulfanyl)-alpha-D-ribose 1-phosphate + adenine</text>
        <dbReference type="Rhea" id="RHEA:11852"/>
        <dbReference type="ChEBI" id="CHEBI:16708"/>
        <dbReference type="ChEBI" id="CHEBI:17509"/>
        <dbReference type="ChEBI" id="CHEBI:43474"/>
        <dbReference type="ChEBI" id="CHEBI:58533"/>
        <dbReference type="EC" id="2.4.2.28"/>
    </reaction>
    <physiologicalReaction direction="left-to-right" evidence="9">
        <dbReference type="Rhea" id="RHEA:11853"/>
    </physiologicalReaction>
</comment>
<comment type="catalytic activity">
    <reaction evidence="8">
        <text>adenosine + phosphate = alpha-D-ribose 1-phosphate + adenine</text>
        <dbReference type="Rhea" id="RHEA:27642"/>
        <dbReference type="ChEBI" id="CHEBI:16335"/>
        <dbReference type="ChEBI" id="CHEBI:16708"/>
        <dbReference type="ChEBI" id="CHEBI:43474"/>
        <dbReference type="ChEBI" id="CHEBI:57720"/>
        <dbReference type="EC" id="2.4.2.1"/>
    </reaction>
    <physiologicalReaction direction="left-to-right" evidence="8">
        <dbReference type="Rhea" id="RHEA:27643"/>
    </physiologicalReaction>
</comment>
<evidence type="ECO:0000256" key="3">
    <source>
        <dbReference type="ARBA" id="ARBA00022679"/>
    </source>
</evidence>
<dbReference type="InterPro" id="IPR011324">
    <property type="entry name" value="Cytotoxic_necrot_fac-like_cat"/>
</dbReference>
<evidence type="ECO:0000256" key="9">
    <source>
        <dbReference type="ARBA" id="ARBA00049893"/>
    </source>
</evidence>
<dbReference type="PANTHER" id="PTHR30616">
    <property type="entry name" value="UNCHARACTERIZED PROTEIN YFIH"/>
    <property type="match status" value="1"/>
</dbReference>